<dbReference type="InterPro" id="IPR032806">
    <property type="entry name" value="YbfD_N"/>
</dbReference>
<evidence type="ECO:0000256" key="1">
    <source>
        <dbReference type="SAM" id="Phobius"/>
    </source>
</evidence>
<evidence type="ECO:0000313" key="4">
    <source>
        <dbReference type="Proteomes" id="UP000632766"/>
    </source>
</evidence>
<evidence type="ECO:0000313" key="3">
    <source>
        <dbReference type="EMBL" id="MBH8564067.1"/>
    </source>
</evidence>
<dbReference type="Pfam" id="PF13808">
    <property type="entry name" value="DDE_Tnp_1_assoc"/>
    <property type="match status" value="1"/>
</dbReference>
<keyword evidence="4" id="KW-1185">Reference proteome</keyword>
<sequence length="91" mass="10844">MNNLLEQLQQVPDYRHIRGRRHQLWLVLFVILLGAMTGYWGYRPLEDFTKIHKQSLIELLNLDATIKFPSYSTFLYSTKNCRFSAVNRLIQ</sequence>
<organism evidence="3 4">
    <name type="scientific">Amazonocrinis nigriterrae CENA67</name>
    <dbReference type="NCBI Taxonomy" id="2794033"/>
    <lineage>
        <taxon>Bacteria</taxon>
        <taxon>Bacillati</taxon>
        <taxon>Cyanobacteriota</taxon>
        <taxon>Cyanophyceae</taxon>
        <taxon>Nostocales</taxon>
        <taxon>Nostocaceae</taxon>
        <taxon>Amazonocrinis</taxon>
        <taxon>Amazonocrinis nigriterrae</taxon>
    </lineage>
</organism>
<dbReference type="RefSeq" id="WP_198125925.1">
    <property type="nucleotide sequence ID" value="NZ_JAECZC010000034.1"/>
</dbReference>
<accession>A0A8J7HRA2</accession>
<feature type="domain" description="H repeat-associated protein N-terminal" evidence="2">
    <location>
        <begin position="6"/>
        <end position="76"/>
    </location>
</feature>
<keyword evidence="1" id="KW-1133">Transmembrane helix</keyword>
<protein>
    <submittedName>
        <fullName evidence="3">Transposase family protein</fullName>
    </submittedName>
</protein>
<dbReference type="AlphaFoldDB" id="A0A8J7HRA2"/>
<comment type="caution">
    <text evidence="3">The sequence shown here is derived from an EMBL/GenBank/DDBJ whole genome shotgun (WGS) entry which is preliminary data.</text>
</comment>
<gene>
    <name evidence="3" type="ORF">I8748_18065</name>
</gene>
<evidence type="ECO:0000259" key="2">
    <source>
        <dbReference type="Pfam" id="PF13808"/>
    </source>
</evidence>
<name>A0A8J7HRA2_9NOST</name>
<proteinExistence type="predicted"/>
<dbReference type="Proteomes" id="UP000632766">
    <property type="component" value="Unassembled WGS sequence"/>
</dbReference>
<reference evidence="3 4" key="1">
    <citation type="journal article" date="2021" name="Int. J. Syst. Evol. Microbiol.">
        <title>Amazonocrinis nigriterrae gen. nov., sp. nov., Atlanticothrix silvestris gen. nov., sp. nov. and Dendronalium phyllosphericum gen. nov., sp. nov., nostocacean cyanobacteria from Brazilian environments.</title>
        <authorList>
            <person name="Alvarenga D.O."/>
            <person name="Andreote A.P.D."/>
            <person name="Branco L.H.Z."/>
            <person name="Delbaje E."/>
            <person name="Cruz R.B."/>
            <person name="Varani A.M."/>
            <person name="Fiore M.F."/>
        </authorList>
    </citation>
    <scope>NUCLEOTIDE SEQUENCE [LARGE SCALE GENOMIC DNA]</scope>
    <source>
        <strain evidence="3 4">CENA67</strain>
    </source>
</reference>
<feature type="transmembrane region" description="Helical" evidence="1">
    <location>
        <begin position="24"/>
        <end position="42"/>
    </location>
</feature>
<dbReference type="EMBL" id="JAECZC010000034">
    <property type="protein sequence ID" value="MBH8564067.1"/>
    <property type="molecule type" value="Genomic_DNA"/>
</dbReference>
<keyword evidence="1" id="KW-0812">Transmembrane</keyword>
<keyword evidence="1" id="KW-0472">Membrane</keyword>